<protein>
    <recommendedName>
        <fullName evidence="4">Serine/threonine-protein phosphatase 2A 55 kDa regulatory subunit B</fullName>
    </recommendedName>
</protein>
<gene>
    <name evidence="3" type="ORF">SRAS04492_LOCUS841</name>
</gene>
<dbReference type="SUPFAM" id="SSF50978">
    <property type="entry name" value="WD40 repeat-like"/>
    <property type="match status" value="1"/>
</dbReference>
<dbReference type="InterPro" id="IPR036322">
    <property type="entry name" value="WD40_repeat_dom_sf"/>
</dbReference>
<proteinExistence type="predicted"/>
<evidence type="ECO:0000313" key="3">
    <source>
        <dbReference type="EMBL" id="CAE0229057.1"/>
    </source>
</evidence>
<dbReference type="AlphaFoldDB" id="A0A7S3CIY0"/>
<organism evidence="3">
    <name type="scientific">Strombidium rassoulzadegani</name>
    <dbReference type="NCBI Taxonomy" id="1082188"/>
    <lineage>
        <taxon>Eukaryota</taxon>
        <taxon>Sar</taxon>
        <taxon>Alveolata</taxon>
        <taxon>Ciliophora</taxon>
        <taxon>Intramacronucleata</taxon>
        <taxon>Spirotrichea</taxon>
        <taxon>Oligotrichia</taxon>
        <taxon>Strombidiidae</taxon>
        <taxon>Strombidium</taxon>
    </lineage>
</organism>
<accession>A0A7S3CIY0</accession>
<evidence type="ECO:0008006" key="4">
    <source>
        <dbReference type="Google" id="ProtNLM"/>
    </source>
</evidence>
<dbReference type="PRINTS" id="PR00600">
    <property type="entry name" value="PP2APR55"/>
</dbReference>
<reference evidence="3" key="1">
    <citation type="submission" date="2021-01" db="EMBL/GenBank/DDBJ databases">
        <authorList>
            <person name="Corre E."/>
            <person name="Pelletier E."/>
            <person name="Niang G."/>
            <person name="Scheremetjew M."/>
            <person name="Finn R."/>
            <person name="Kale V."/>
            <person name="Holt S."/>
            <person name="Cochrane G."/>
            <person name="Meng A."/>
            <person name="Brown T."/>
            <person name="Cohen L."/>
        </authorList>
    </citation>
    <scope>NUCLEOTIDE SEQUENCE</scope>
    <source>
        <strain evidence="3">Ras09</strain>
    </source>
</reference>
<dbReference type="GO" id="GO:0000159">
    <property type="term" value="C:protein phosphatase type 2A complex"/>
    <property type="evidence" value="ECO:0007669"/>
    <property type="project" value="InterPro"/>
</dbReference>
<name>A0A7S3CIY0_9SPIT</name>
<dbReference type="Gene3D" id="2.130.10.10">
    <property type="entry name" value="YVTN repeat-like/Quinoprotein amine dehydrogenase"/>
    <property type="match status" value="1"/>
</dbReference>
<dbReference type="GO" id="GO:0019888">
    <property type="term" value="F:protein phosphatase regulator activity"/>
    <property type="evidence" value="ECO:0007669"/>
    <property type="project" value="InterPro"/>
</dbReference>
<evidence type="ECO:0000256" key="2">
    <source>
        <dbReference type="ARBA" id="ARBA00022737"/>
    </source>
</evidence>
<dbReference type="InterPro" id="IPR015943">
    <property type="entry name" value="WD40/YVTN_repeat-like_dom_sf"/>
</dbReference>
<keyword evidence="2" id="KW-0677">Repeat</keyword>
<dbReference type="InterPro" id="IPR000009">
    <property type="entry name" value="PP2A_PR55"/>
</dbReference>
<dbReference type="EMBL" id="HBIA01001562">
    <property type="protein sequence ID" value="CAE0229057.1"/>
    <property type="molecule type" value="Transcribed_RNA"/>
</dbReference>
<sequence length="279" mass="32172">MSSSPDGEHFLSADDLRVNLWSIENNILAYNLVDLKPPNIEELAEVITHVEYHPKRSDVFLFSSSKGYISLCDLRTNSQFKQCSLKFMIEEDPSRKHFFTDIINSVSRAKFSPIDDNYIYSRDYLGIQIWDVRNQKQPFKVMNVTEYLEKKLCEVYESENIFDKFDLQVSPDSSMLLTGGYNSSVHVIDTKNLTNCNIDVKFMDKRGKNVGTYRAYKGKKVMSQAQTNGLSTKDEPTKIDMTQKIKMGAWHPTENTFAVAKNNSLFIYTQKRGQGKKDY</sequence>
<evidence type="ECO:0000256" key="1">
    <source>
        <dbReference type="ARBA" id="ARBA00022574"/>
    </source>
</evidence>
<keyword evidence="1" id="KW-0853">WD repeat</keyword>
<dbReference type="PANTHER" id="PTHR11871">
    <property type="entry name" value="PROTEIN PHOSPHATASE PP2A REGULATORY SUBUNIT B"/>
    <property type="match status" value="1"/>
</dbReference>